<evidence type="ECO:0000259" key="1">
    <source>
        <dbReference type="Pfam" id="PF13614"/>
    </source>
</evidence>
<dbReference type="RefSeq" id="WP_153822094.1">
    <property type="nucleotide sequence ID" value="NZ_WJIE01000007.1"/>
</dbReference>
<gene>
    <name evidence="2" type="ORF">GF068_25700</name>
</gene>
<accession>A0A6N7PWR2</accession>
<dbReference type="InterPro" id="IPR025669">
    <property type="entry name" value="AAA_dom"/>
</dbReference>
<comment type="caution">
    <text evidence="2">The sequence shown here is derived from an EMBL/GenBank/DDBJ whole genome shotgun (WGS) entry which is preliminary data.</text>
</comment>
<dbReference type="EMBL" id="WJIE01000007">
    <property type="protein sequence ID" value="MRG95286.1"/>
    <property type="molecule type" value="Genomic_DNA"/>
</dbReference>
<dbReference type="Proteomes" id="UP000440224">
    <property type="component" value="Unassembled WGS sequence"/>
</dbReference>
<sequence length="332" mass="37097">MKRIAFLNSKGDVGQTTLVYHLAHMLVDQGHRVLLLDLDPQSGLTAMCLPEDRIEDLWSDYPFEDRTVFDAVHPLLLGTGDIRKPHVEELKEGLALVPGDVALYAFEETLSDAWIRALNGDAYAFRALSAFHRLIAMATEQHRPDVTLLDVGRGLGANTRAALLAADFVVTPLAPDPYSMLGLHNAGMTLPSWRDHWRLMLDGSPNVELDLPTGQMEPLGYVVMQAVMRLSKPIKAYEKWLERIAGTYHQSILHDRFFLPSSQGDPWCLGIMRNYQSLMPLAQDARKPMFDLRPGDGAIGAHMEAVLRCREDFERLSTSILTRADELSAQAP</sequence>
<name>A0A6N7PWR2_9BACT</name>
<dbReference type="InterPro" id="IPR027417">
    <property type="entry name" value="P-loop_NTPase"/>
</dbReference>
<dbReference type="AlphaFoldDB" id="A0A6N7PWR2"/>
<dbReference type="InterPro" id="IPR050678">
    <property type="entry name" value="DNA_Partitioning_ATPase"/>
</dbReference>
<keyword evidence="3" id="KW-1185">Reference proteome</keyword>
<evidence type="ECO:0000313" key="2">
    <source>
        <dbReference type="EMBL" id="MRG95286.1"/>
    </source>
</evidence>
<dbReference type="SUPFAM" id="SSF52540">
    <property type="entry name" value="P-loop containing nucleoside triphosphate hydrolases"/>
    <property type="match status" value="1"/>
</dbReference>
<dbReference type="OrthoDB" id="9785810at2"/>
<dbReference type="CDD" id="cd02042">
    <property type="entry name" value="ParAB_family"/>
    <property type="match status" value="1"/>
</dbReference>
<evidence type="ECO:0000313" key="3">
    <source>
        <dbReference type="Proteomes" id="UP000440224"/>
    </source>
</evidence>
<dbReference type="PANTHER" id="PTHR13696:SF99">
    <property type="entry name" value="COBYRINIC ACID AC-DIAMIDE SYNTHASE"/>
    <property type="match status" value="1"/>
</dbReference>
<feature type="domain" description="AAA" evidence="1">
    <location>
        <begin position="1"/>
        <end position="186"/>
    </location>
</feature>
<protein>
    <submittedName>
        <fullName evidence="2">AAA family ATPase</fullName>
    </submittedName>
</protein>
<dbReference type="PANTHER" id="PTHR13696">
    <property type="entry name" value="P-LOOP CONTAINING NUCLEOSIDE TRIPHOSPHATE HYDROLASE"/>
    <property type="match status" value="1"/>
</dbReference>
<reference evidence="2 3" key="1">
    <citation type="submission" date="2019-10" db="EMBL/GenBank/DDBJ databases">
        <title>A soil myxobacterium in the family Polyangiaceae.</title>
        <authorList>
            <person name="Li Y."/>
            <person name="Wang J."/>
        </authorList>
    </citation>
    <scope>NUCLEOTIDE SEQUENCE [LARGE SCALE GENOMIC DNA]</scope>
    <source>
        <strain evidence="2 3">DSM 14734</strain>
    </source>
</reference>
<organism evidence="2 3">
    <name type="scientific">Polyangium spumosum</name>
    <dbReference type="NCBI Taxonomy" id="889282"/>
    <lineage>
        <taxon>Bacteria</taxon>
        <taxon>Pseudomonadati</taxon>
        <taxon>Myxococcota</taxon>
        <taxon>Polyangia</taxon>
        <taxon>Polyangiales</taxon>
        <taxon>Polyangiaceae</taxon>
        <taxon>Polyangium</taxon>
    </lineage>
</organism>
<proteinExistence type="predicted"/>
<dbReference type="Gene3D" id="3.40.50.300">
    <property type="entry name" value="P-loop containing nucleotide triphosphate hydrolases"/>
    <property type="match status" value="1"/>
</dbReference>
<dbReference type="Pfam" id="PF13614">
    <property type="entry name" value="AAA_31"/>
    <property type="match status" value="1"/>
</dbReference>